<dbReference type="STRING" id="253628.A0A0D1YED3"/>
<evidence type="ECO:0000313" key="6">
    <source>
        <dbReference type="Proteomes" id="UP000053259"/>
    </source>
</evidence>
<dbReference type="GO" id="GO:0000730">
    <property type="term" value="P:DNA recombinase assembly"/>
    <property type="evidence" value="ECO:0007669"/>
    <property type="project" value="TreeGrafter"/>
</dbReference>
<dbReference type="GO" id="GO:0061982">
    <property type="term" value="P:meiosis I cell cycle process"/>
    <property type="evidence" value="ECO:0007669"/>
    <property type="project" value="UniProtKB-ARBA"/>
</dbReference>
<dbReference type="RefSeq" id="XP_016208916.1">
    <property type="nucleotide sequence ID" value="XM_016363239.1"/>
</dbReference>
<evidence type="ECO:0000256" key="1">
    <source>
        <dbReference type="ARBA" id="ARBA00022741"/>
    </source>
</evidence>
<dbReference type="GO" id="GO:0140664">
    <property type="term" value="F:ATP-dependent DNA damage sensor activity"/>
    <property type="evidence" value="ECO:0007669"/>
    <property type="project" value="InterPro"/>
</dbReference>
<evidence type="ECO:0000256" key="2">
    <source>
        <dbReference type="ARBA" id="ARBA00022840"/>
    </source>
</evidence>
<keyword evidence="6" id="KW-1185">Reference proteome</keyword>
<gene>
    <name evidence="5" type="ORF">PV09_09219</name>
</gene>
<dbReference type="AlphaFoldDB" id="A0A0D1YED3"/>
<dbReference type="OrthoDB" id="1861185at2759"/>
<dbReference type="InterPro" id="IPR003593">
    <property type="entry name" value="AAA+_ATPase"/>
</dbReference>
<dbReference type="GO" id="GO:0003697">
    <property type="term" value="F:single-stranded DNA binding"/>
    <property type="evidence" value="ECO:0007669"/>
    <property type="project" value="TreeGrafter"/>
</dbReference>
<dbReference type="PROSITE" id="PS50162">
    <property type="entry name" value="RECA_2"/>
    <property type="match status" value="1"/>
</dbReference>
<keyword evidence="1" id="KW-0547">Nucleotide-binding</keyword>
<dbReference type="Proteomes" id="UP000053259">
    <property type="component" value="Unassembled WGS sequence"/>
</dbReference>
<dbReference type="GO" id="GO:0005524">
    <property type="term" value="F:ATP binding"/>
    <property type="evidence" value="ECO:0007669"/>
    <property type="project" value="UniProtKB-KW"/>
</dbReference>
<keyword evidence="2" id="KW-0067">ATP-binding</keyword>
<dbReference type="GeneID" id="27317192"/>
<dbReference type="InterPro" id="IPR027417">
    <property type="entry name" value="P-loop_NTPase"/>
</dbReference>
<evidence type="ECO:0000256" key="3">
    <source>
        <dbReference type="SAM" id="MobiDB-lite"/>
    </source>
</evidence>
<dbReference type="GO" id="GO:0003690">
    <property type="term" value="F:double-stranded DNA binding"/>
    <property type="evidence" value="ECO:0007669"/>
    <property type="project" value="TreeGrafter"/>
</dbReference>
<dbReference type="PANTHER" id="PTHR22942">
    <property type="entry name" value="RECA/RAD51/RADA DNA STRAND-PAIRING FAMILY MEMBER"/>
    <property type="match status" value="1"/>
</dbReference>
<name>A0A0D1YED3_9PEZI</name>
<dbReference type="InterPro" id="IPR013632">
    <property type="entry name" value="Rad51_C"/>
</dbReference>
<dbReference type="GO" id="GO:0042148">
    <property type="term" value="P:DNA strand invasion"/>
    <property type="evidence" value="ECO:0007669"/>
    <property type="project" value="TreeGrafter"/>
</dbReference>
<dbReference type="InParanoid" id="A0A0D1YED3"/>
<dbReference type="GO" id="GO:0006312">
    <property type="term" value="P:mitotic recombination"/>
    <property type="evidence" value="ECO:0007669"/>
    <property type="project" value="TreeGrafter"/>
</dbReference>
<dbReference type="PANTHER" id="PTHR22942:SF66">
    <property type="entry name" value="RE19845P"/>
    <property type="match status" value="1"/>
</dbReference>
<sequence length="423" mass="46131">MCDILHVLPDFQSVSYGHILPSLDKASISTIDLISVPSHDIAKRAQVPPAEVAKLSDAVVQAIQIDIEKTKRSTLELGFSDGEQPEPCISTLDANIDASLGGGLRPGHVIEIAGESGVGKTQFLLTLLLSVQLPSPRGLDGCALYISTEAALSTTRLNQLLKMHPVLSTLSAPQKPTLDRVLSIQTPDLESQEHILRYQVPVAVRRRRVRLLVIDSIAANFRAEFDRPSQGTAENDESRISSQSVPPSDRRSRRSMAERRPQLVQIGAFLRNLASTENIAIVVSNQITDRFSATNVSTFSHPPASSGTSSATPDSLTLDKQQRWFTGWGDLPAHIPGHLNLKTPCLGLTWTNQISARIALIKETQVLGDREKSRRWIRVVFAPWTAPSLEQGVEYDITAGGIATVSKEASRTAELRTDGSKHE</sequence>
<organism evidence="5 6">
    <name type="scientific">Verruconis gallopava</name>
    <dbReference type="NCBI Taxonomy" id="253628"/>
    <lineage>
        <taxon>Eukaryota</taxon>
        <taxon>Fungi</taxon>
        <taxon>Dikarya</taxon>
        <taxon>Ascomycota</taxon>
        <taxon>Pezizomycotina</taxon>
        <taxon>Dothideomycetes</taxon>
        <taxon>Pleosporomycetidae</taxon>
        <taxon>Venturiales</taxon>
        <taxon>Sympoventuriaceae</taxon>
        <taxon>Verruconis</taxon>
    </lineage>
</organism>
<dbReference type="HOGENOM" id="CLU_013059_1_1_1"/>
<feature type="region of interest" description="Disordered" evidence="3">
    <location>
        <begin position="228"/>
        <end position="258"/>
    </location>
</feature>
<evidence type="ECO:0000313" key="5">
    <source>
        <dbReference type="EMBL" id="KIV99046.1"/>
    </source>
</evidence>
<proteinExistence type="predicted"/>
<protein>
    <recommendedName>
        <fullName evidence="4">RecA family profile 1 domain-containing protein</fullName>
    </recommendedName>
</protein>
<reference evidence="5 6" key="1">
    <citation type="submission" date="2015-01" db="EMBL/GenBank/DDBJ databases">
        <title>The Genome Sequence of Ochroconis gallopava CBS43764.</title>
        <authorList>
            <consortium name="The Broad Institute Genomics Platform"/>
            <person name="Cuomo C."/>
            <person name="de Hoog S."/>
            <person name="Gorbushina A."/>
            <person name="Stielow B."/>
            <person name="Teixiera M."/>
            <person name="Abouelleil A."/>
            <person name="Chapman S.B."/>
            <person name="Priest M."/>
            <person name="Young S.K."/>
            <person name="Wortman J."/>
            <person name="Nusbaum C."/>
            <person name="Birren B."/>
        </authorList>
    </citation>
    <scope>NUCLEOTIDE SEQUENCE [LARGE SCALE GENOMIC DNA]</scope>
    <source>
        <strain evidence="5 6">CBS 43764</strain>
    </source>
</reference>
<dbReference type="EMBL" id="KN847586">
    <property type="protein sequence ID" value="KIV99046.1"/>
    <property type="molecule type" value="Genomic_DNA"/>
</dbReference>
<dbReference type="SUPFAM" id="SSF52540">
    <property type="entry name" value="P-loop containing nucleoside triphosphate hydrolases"/>
    <property type="match status" value="1"/>
</dbReference>
<accession>A0A0D1YED3</accession>
<dbReference type="SMART" id="SM00382">
    <property type="entry name" value="AAA"/>
    <property type="match status" value="1"/>
</dbReference>
<dbReference type="InterPro" id="IPR020588">
    <property type="entry name" value="RecA_ATP-bd"/>
</dbReference>
<evidence type="ECO:0000259" key="4">
    <source>
        <dbReference type="PROSITE" id="PS50162"/>
    </source>
</evidence>
<dbReference type="Pfam" id="PF08423">
    <property type="entry name" value="Rad51"/>
    <property type="match status" value="1"/>
</dbReference>
<dbReference type="Gene3D" id="3.40.50.300">
    <property type="entry name" value="P-loop containing nucleotide triphosphate hydrolases"/>
    <property type="match status" value="1"/>
</dbReference>
<dbReference type="VEuPathDB" id="FungiDB:PV09_09219"/>
<dbReference type="FunCoup" id="A0A0D1YED3">
    <property type="interactions" value="31"/>
</dbReference>
<dbReference type="GO" id="GO:0000150">
    <property type="term" value="F:DNA strand exchange activity"/>
    <property type="evidence" value="ECO:0007669"/>
    <property type="project" value="TreeGrafter"/>
</dbReference>
<feature type="domain" description="RecA family profile 1" evidence="4">
    <location>
        <begin position="85"/>
        <end position="287"/>
    </location>
</feature>